<dbReference type="Gene3D" id="3.40.33.10">
    <property type="entry name" value="CAP"/>
    <property type="match status" value="1"/>
</dbReference>
<feature type="region of interest" description="Disordered" evidence="1">
    <location>
        <begin position="95"/>
        <end position="114"/>
    </location>
</feature>
<organism evidence="4 5">
    <name type="scientific">Cephalotrichum gorgonifer</name>
    <dbReference type="NCBI Taxonomy" id="2041049"/>
    <lineage>
        <taxon>Eukaryota</taxon>
        <taxon>Fungi</taxon>
        <taxon>Dikarya</taxon>
        <taxon>Ascomycota</taxon>
        <taxon>Pezizomycotina</taxon>
        <taxon>Sordariomycetes</taxon>
        <taxon>Hypocreomycetidae</taxon>
        <taxon>Microascales</taxon>
        <taxon>Microascaceae</taxon>
        <taxon>Cephalotrichum</taxon>
    </lineage>
</organism>
<protein>
    <recommendedName>
        <fullName evidence="3">SCP domain-containing protein</fullName>
    </recommendedName>
</protein>
<keyword evidence="5" id="KW-1185">Reference proteome</keyword>
<dbReference type="Pfam" id="PF00188">
    <property type="entry name" value="CAP"/>
    <property type="match status" value="1"/>
</dbReference>
<dbReference type="SUPFAM" id="SSF55797">
    <property type="entry name" value="PR-1-like"/>
    <property type="match status" value="1"/>
</dbReference>
<evidence type="ECO:0000256" key="2">
    <source>
        <dbReference type="SAM" id="SignalP"/>
    </source>
</evidence>
<dbReference type="EMBL" id="ONZQ02000003">
    <property type="protein sequence ID" value="SPO00229.1"/>
    <property type="molecule type" value="Genomic_DNA"/>
</dbReference>
<feature type="chain" id="PRO_5042253669" description="SCP domain-containing protein" evidence="2">
    <location>
        <begin position="18"/>
        <end position="286"/>
    </location>
</feature>
<evidence type="ECO:0000313" key="4">
    <source>
        <dbReference type="EMBL" id="SPO00229.1"/>
    </source>
</evidence>
<keyword evidence="2" id="KW-0732">Signal</keyword>
<proteinExistence type="predicted"/>
<reference evidence="4" key="1">
    <citation type="submission" date="2018-03" db="EMBL/GenBank/DDBJ databases">
        <authorList>
            <person name="Guldener U."/>
        </authorList>
    </citation>
    <scope>NUCLEOTIDE SEQUENCE</scope>
</reference>
<accession>A0AAE8STA8</accession>
<dbReference type="SMART" id="SM00198">
    <property type="entry name" value="SCP"/>
    <property type="match status" value="1"/>
</dbReference>
<dbReference type="InterPro" id="IPR001283">
    <property type="entry name" value="CRISP-related"/>
</dbReference>
<evidence type="ECO:0000259" key="3">
    <source>
        <dbReference type="SMART" id="SM00198"/>
    </source>
</evidence>
<dbReference type="PRINTS" id="PR00837">
    <property type="entry name" value="V5TPXLIKE"/>
</dbReference>
<evidence type="ECO:0000256" key="1">
    <source>
        <dbReference type="SAM" id="MobiDB-lite"/>
    </source>
</evidence>
<name>A0AAE8STA8_9PEZI</name>
<dbReference type="InterPro" id="IPR014044">
    <property type="entry name" value="CAP_dom"/>
</dbReference>
<dbReference type="PANTHER" id="PTHR10334">
    <property type="entry name" value="CYSTEINE-RICH SECRETORY PROTEIN-RELATED"/>
    <property type="match status" value="1"/>
</dbReference>
<comment type="caution">
    <text evidence="4">The sequence shown here is derived from an EMBL/GenBank/DDBJ whole genome shotgun (WGS) entry which is preliminary data.</text>
</comment>
<dbReference type="Proteomes" id="UP001187682">
    <property type="component" value="Unassembled WGS sequence"/>
</dbReference>
<sequence>MKATIAITLANAIFAVGTPLAKRVYVTNLDIKTVTHYVYPDGSPAYPHGGAPTPVAGEVAAVSSVAKPVEAKPTPAPIADAASNAEEAVVEKPAEAVVQKPAAPKPVDTGYTRPSSNTPVEAACLDAHNVHRSNHTAPAVTWDEDLASYAQQLSDSCKYGHDQTIGGGGYGQNIAKGSWTNFDLTEGEAGARAITRQWYNNEFELYPGYGTNPNMATFEEWGHLSQIVWAGTTKIGCGVSLCKDGKLSSSPNEYITVCNYSPAGNVVGAFDKNVKAPTGAAVVYVE</sequence>
<dbReference type="AlphaFoldDB" id="A0AAE8STA8"/>
<feature type="domain" description="SCP" evidence="3">
    <location>
        <begin position="119"/>
        <end position="268"/>
    </location>
</feature>
<dbReference type="InterPro" id="IPR035940">
    <property type="entry name" value="CAP_sf"/>
</dbReference>
<dbReference type="CDD" id="cd05380">
    <property type="entry name" value="CAP_euk"/>
    <property type="match status" value="1"/>
</dbReference>
<gene>
    <name evidence="4" type="ORF">DNG_03076</name>
</gene>
<feature type="signal peptide" evidence="2">
    <location>
        <begin position="1"/>
        <end position="17"/>
    </location>
</feature>
<evidence type="ECO:0000313" key="5">
    <source>
        <dbReference type="Proteomes" id="UP001187682"/>
    </source>
</evidence>